<proteinExistence type="predicted"/>
<name>A0ACB9DQJ2_ARCLA</name>
<evidence type="ECO:0000313" key="2">
    <source>
        <dbReference type="Proteomes" id="UP001055879"/>
    </source>
</evidence>
<dbReference type="EMBL" id="CM042049">
    <property type="protein sequence ID" value="KAI3748830.1"/>
    <property type="molecule type" value="Genomic_DNA"/>
</dbReference>
<protein>
    <submittedName>
        <fullName evidence="1">Uncharacterized protein</fullName>
    </submittedName>
</protein>
<evidence type="ECO:0000313" key="1">
    <source>
        <dbReference type="EMBL" id="KAI3748830.1"/>
    </source>
</evidence>
<reference evidence="2" key="1">
    <citation type="journal article" date="2022" name="Mol. Ecol. Resour.">
        <title>The genomes of chicory, endive, great burdock and yacon provide insights into Asteraceae palaeo-polyploidization history and plant inulin production.</title>
        <authorList>
            <person name="Fan W."/>
            <person name="Wang S."/>
            <person name="Wang H."/>
            <person name="Wang A."/>
            <person name="Jiang F."/>
            <person name="Liu H."/>
            <person name="Zhao H."/>
            <person name="Xu D."/>
            <person name="Zhang Y."/>
        </authorList>
    </citation>
    <scope>NUCLEOTIDE SEQUENCE [LARGE SCALE GENOMIC DNA]</scope>
    <source>
        <strain evidence="2">cv. Niubang</strain>
    </source>
</reference>
<organism evidence="1 2">
    <name type="scientific">Arctium lappa</name>
    <name type="common">Greater burdock</name>
    <name type="synonym">Lappa major</name>
    <dbReference type="NCBI Taxonomy" id="4217"/>
    <lineage>
        <taxon>Eukaryota</taxon>
        <taxon>Viridiplantae</taxon>
        <taxon>Streptophyta</taxon>
        <taxon>Embryophyta</taxon>
        <taxon>Tracheophyta</taxon>
        <taxon>Spermatophyta</taxon>
        <taxon>Magnoliopsida</taxon>
        <taxon>eudicotyledons</taxon>
        <taxon>Gunneridae</taxon>
        <taxon>Pentapetalae</taxon>
        <taxon>asterids</taxon>
        <taxon>campanulids</taxon>
        <taxon>Asterales</taxon>
        <taxon>Asteraceae</taxon>
        <taxon>Carduoideae</taxon>
        <taxon>Cardueae</taxon>
        <taxon>Arctiinae</taxon>
        <taxon>Arctium</taxon>
    </lineage>
</organism>
<gene>
    <name evidence="1" type="ORF">L6452_12209</name>
</gene>
<accession>A0ACB9DQJ2</accession>
<reference evidence="1 2" key="2">
    <citation type="journal article" date="2022" name="Mol. Ecol. Resour.">
        <title>The genomes of chicory, endive, great burdock and yacon provide insights into Asteraceae paleo-polyploidization history and plant inulin production.</title>
        <authorList>
            <person name="Fan W."/>
            <person name="Wang S."/>
            <person name="Wang H."/>
            <person name="Wang A."/>
            <person name="Jiang F."/>
            <person name="Liu H."/>
            <person name="Zhao H."/>
            <person name="Xu D."/>
            <person name="Zhang Y."/>
        </authorList>
    </citation>
    <scope>NUCLEOTIDE SEQUENCE [LARGE SCALE GENOMIC DNA]</scope>
    <source>
        <strain evidence="2">cv. Niubang</strain>
    </source>
</reference>
<dbReference type="Proteomes" id="UP001055879">
    <property type="component" value="Linkage Group LG03"/>
</dbReference>
<sequence length="253" mass="27875">MSSSFDDSLAAPVHPSGNDSVVQDSSILGTEEEAQVSDYPSSTPIYVSGEGLSPDQPELSSFQSEYVASDGSVLPPLSEMQPEEGFALREWRRQNALRLEEKEKIEKELLNQILDEADEYKINFYSKRKITCDSKIATNRESEKVYVAGRDSFHAEADKSYWKAIAELIPKEVPVIETRGAKKEQDKKPSVVMIQGPKPGKPTDLSRMRQILIKLKHDTPLHLKHSQPPPAAKDAAIATPTAAVTTAETVAVA</sequence>
<keyword evidence="2" id="KW-1185">Reference proteome</keyword>
<comment type="caution">
    <text evidence="1">The sequence shown here is derived from an EMBL/GenBank/DDBJ whole genome shotgun (WGS) entry which is preliminary data.</text>
</comment>